<dbReference type="InterPro" id="IPR010982">
    <property type="entry name" value="Lambda_DNA-bd_dom_sf"/>
</dbReference>
<dbReference type="SMART" id="SM00530">
    <property type="entry name" value="HTH_XRE"/>
    <property type="match status" value="1"/>
</dbReference>
<gene>
    <name evidence="3" type="primary">yddM</name>
    <name evidence="3" type="ORF">VRLFYP33_00351</name>
</gene>
<dbReference type="Pfam" id="PF01381">
    <property type="entry name" value="HTH_3"/>
    <property type="match status" value="1"/>
</dbReference>
<dbReference type="NCBIfam" id="TIGR02607">
    <property type="entry name" value="antidote_HigA"/>
    <property type="match status" value="1"/>
</dbReference>
<dbReference type="AlphaFoldDB" id="A0A6N2YWY0"/>
<dbReference type="GO" id="GO:0003677">
    <property type="term" value="F:DNA binding"/>
    <property type="evidence" value="ECO:0007669"/>
    <property type="project" value="UniProtKB-KW"/>
</dbReference>
<protein>
    <submittedName>
        <fullName evidence="3">Putative HTH-type transcriptional regulator YddM</fullName>
    </submittedName>
</protein>
<evidence type="ECO:0000259" key="2">
    <source>
        <dbReference type="PROSITE" id="PS50943"/>
    </source>
</evidence>
<dbReference type="Gene3D" id="1.10.260.40">
    <property type="entry name" value="lambda repressor-like DNA-binding domains"/>
    <property type="match status" value="1"/>
</dbReference>
<accession>A0A6N2YWY0</accession>
<dbReference type="PANTHER" id="PTHR36924:SF1">
    <property type="entry name" value="ANTITOXIN HIGA-1"/>
    <property type="match status" value="1"/>
</dbReference>
<evidence type="ECO:0000256" key="1">
    <source>
        <dbReference type="ARBA" id="ARBA00023125"/>
    </source>
</evidence>
<dbReference type="PANTHER" id="PTHR36924">
    <property type="entry name" value="ANTITOXIN HIGA-1"/>
    <property type="match status" value="1"/>
</dbReference>
<name>A0A6N2YWY0_9FIRM</name>
<dbReference type="EMBL" id="CACRUX010000012">
    <property type="protein sequence ID" value="VYT71544.1"/>
    <property type="molecule type" value="Genomic_DNA"/>
</dbReference>
<reference evidence="3" key="1">
    <citation type="submission" date="2019-11" db="EMBL/GenBank/DDBJ databases">
        <authorList>
            <person name="Feng L."/>
        </authorList>
    </citation>
    <scope>NUCLEOTIDE SEQUENCE</scope>
    <source>
        <strain evidence="3">VrattiLFYP33</strain>
    </source>
</reference>
<dbReference type="InterPro" id="IPR001387">
    <property type="entry name" value="Cro/C1-type_HTH"/>
</dbReference>
<dbReference type="SUPFAM" id="SSF47413">
    <property type="entry name" value="lambda repressor-like DNA-binding domains"/>
    <property type="match status" value="1"/>
</dbReference>
<feature type="domain" description="HTH cro/C1-type" evidence="2">
    <location>
        <begin position="19"/>
        <end position="73"/>
    </location>
</feature>
<keyword evidence="1" id="KW-0238">DNA-binding</keyword>
<evidence type="ECO:0000313" key="3">
    <source>
        <dbReference type="EMBL" id="VYT71544.1"/>
    </source>
</evidence>
<dbReference type="RefSeq" id="WP_156704006.1">
    <property type="nucleotide sequence ID" value="NZ_CACRUX010000012.1"/>
</dbReference>
<organism evidence="3">
    <name type="scientific">Veillonella ratti</name>
    <dbReference type="NCBI Taxonomy" id="103892"/>
    <lineage>
        <taxon>Bacteria</taxon>
        <taxon>Bacillati</taxon>
        <taxon>Bacillota</taxon>
        <taxon>Negativicutes</taxon>
        <taxon>Veillonellales</taxon>
        <taxon>Veillonellaceae</taxon>
        <taxon>Veillonella</taxon>
    </lineage>
</organism>
<proteinExistence type="predicted"/>
<dbReference type="PROSITE" id="PS50943">
    <property type="entry name" value="HTH_CROC1"/>
    <property type="match status" value="1"/>
</dbReference>
<sequence>MNNYIEYNNKMAFHPGYYIQELVEDSGLTQEDFAKRLDTTPKNLSLLIRGEQNLSIDIAVKLARLFNNSIEFWLNLQATYDAALAEIKSSEELEKERQIFKFINYKYFVKYFDLPQNSKNIDLQIKTLRNFLQLSTLLLLTKKDLISKFRDSTDNLPLNQVIMANAMLQVGINQALQIEAVNFNKTKFKKSINFVDILYADNKLNFNLLKKEYADYYDNIDDTLLNSGVILTKIPAMPGTNFRSATKKLGSNIMLLINDTNTKSANTLDTIFAEMTNIATGNYGITLNN</sequence>
<dbReference type="CDD" id="cd00093">
    <property type="entry name" value="HTH_XRE"/>
    <property type="match status" value="1"/>
</dbReference>
<dbReference type="InterPro" id="IPR013430">
    <property type="entry name" value="Toxin_antidote_HigA"/>
</dbReference>